<dbReference type="EMBL" id="JAVRJZ010000011">
    <property type="protein sequence ID" value="KAK2717125.1"/>
    <property type="molecule type" value="Genomic_DNA"/>
</dbReference>
<evidence type="ECO:0000313" key="1">
    <source>
        <dbReference type="EMBL" id="KAK2717125.1"/>
    </source>
</evidence>
<protein>
    <submittedName>
        <fullName evidence="1">Uncharacterized protein</fullName>
    </submittedName>
</protein>
<reference evidence="1" key="1">
    <citation type="submission" date="2023-07" db="EMBL/GenBank/DDBJ databases">
        <title>Chromosome-level genome assembly of Artemia franciscana.</title>
        <authorList>
            <person name="Jo E."/>
        </authorList>
    </citation>
    <scope>NUCLEOTIDE SEQUENCE</scope>
    <source>
        <tissue evidence="1">Whole body</tissue>
    </source>
</reference>
<proteinExistence type="predicted"/>
<dbReference type="AlphaFoldDB" id="A0AA88HWI7"/>
<comment type="caution">
    <text evidence="1">The sequence shown here is derived from an EMBL/GenBank/DDBJ whole genome shotgun (WGS) entry which is preliminary data.</text>
</comment>
<sequence>MFDSRYVCKIHETSILTPFIPSLVKGEENHKVSSLFQPLSDDLNIPEFRIRQEDTRAVVRVDVDAVLIDGLDLIIEPIRRPLKGLELGKPIVNSTDE</sequence>
<dbReference type="Proteomes" id="UP001187531">
    <property type="component" value="Unassembled WGS sequence"/>
</dbReference>
<gene>
    <name evidence="1" type="ORF">QYM36_007309</name>
</gene>
<organism evidence="1 2">
    <name type="scientific">Artemia franciscana</name>
    <name type="common">Brine shrimp</name>
    <name type="synonym">Artemia sanfranciscana</name>
    <dbReference type="NCBI Taxonomy" id="6661"/>
    <lineage>
        <taxon>Eukaryota</taxon>
        <taxon>Metazoa</taxon>
        <taxon>Ecdysozoa</taxon>
        <taxon>Arthropoda</taxon>
        <taxon>Crustacea</taxon>
        <taxon>Branchiopoda</taxon>
        <taxon>Anostraca</taxon>
        <taxon>Artemiidae</taxon>
        <taxon>Artemia</taxon>
    </lineage>
</organism>
<keyword evidence="2" id="KW-1185">Reference proteome</keyword>
<name>A0AA88HWI7_ARTSF</name>
<accession>A0AA88HWI7</accession>
<evidence type="ECO:0000313" key="2">
    <source>
        <dbReference type="Proteomes" id="UP001187531"/>
    </source>
</evidence>